<dbReference type="GO" id="GO:0016747">
    <property type="term" value="F:acyltransferase activity, transferring groups other than amino-acyl groups"/>
    <property type="evidence" value="ECO:0007669"/>
    <property type="project" value="InterPro"/>
</dbReference>
<evidence type="ECO:0000313" key="4">
    <source>
        <dbReference type="EMBL" id="PZF75631.1"/>
    </source>
</evidence>
<dbReference type="Gene3D" id="3.40.630.30">
    <property type="match status" value="1"/>
</dbReference>
<organism evidence="4 5">
    <name type="scientific">Aestuariivirga litoralis</name>
    <dbReference type="NCBI Taxonomy" id="2650924"/>
    <lineage>
        <taxon>Bacteria</taxon>
        <taxon>Pseudomonadati</taxon>
        <taxon>Pseudomonadota</taxon>
        <taxon>Alphaproteobacteria</taxon>
        <taxon>Hyphomicrobiales</taxon>
        <taxon>Aestuariivirgaceae</taxon>
        <taxon>Aestuariivirga</taxon>
    </lineage>
</organism>
<dbReference type="InterPro" id="IPR050832">
    <property type="entry name" value="Bact_Acetyltransf"/>
</dbReference>
<dbReference type="InterPro" id="IPR000182">
    <property type="entry name" value="GNAT_dom"/>
</dbReference>
<name>A0A2W2AJX9_9HYPH</name>
<dbReference type="RefSeq" id="WP_111199825.1">
    <property type="nucleotide sequence ID" value="NZ_QKVK01000009.1"/>
</dbReference>
<sequence>MTGFREIADADVESVVALWQACGLTRAWNDPYKDIAFARESATSTVLVQEHHGRIAASVMAGHDGHRGMLYYVAVDPALQRQGHGKAAVRAAEEWLGQRGVWKVNLLVRAENAAVKGFYEALGYEVNPVLCMARKI</sequence>
<keyword evidence="2" id="KW-0012">Acyltransferase</keyword>
<comment type="caution">
    <text evidence="4">The sequence shown here is derived from an EMBL/GenBank/DDBJ whole genome shotgun (WGS) entry which is preliminary data.</text>
</comment>
<evidence type="ECO:0000313" key="5">
    <source>
        <dbReference type="Proteomes" id="UP000248795"/>
    </source>
</evidence>
<dbReference type="Pfam" id="PF00583">
    <property type="entry name" value="Acetyltransf_1"/>
    <property type="match status" value="1"/>
</dbReference>
<dbReference type="InterPro" id="IPR016181">
    <property type="entry name" value="Acyl_CoA_acyltransferase"/>
</dbReference>
<gene>
    <name evidence="4" type="ORF">DK847_17470</name>
</gene>
<dbReference type="EMBL" id="QKVK01000009">
    <property type="protein sequence ID" value="PZF75631.1"/>
    <property type="molecule type" value="Genomic_DNA"/>
</dbReference>
<evidence type="ECO:0000259" key="3">
    <source>
        <dbReference type="PROSITE" id="PS51186"/>
    </source>
</evidence>
<dbReference type="CDD" id="cd04301">
    <property type="entry name" value="NAT_SF"/>
    <property type="match status" value="1"/>
</dbReference>
<evidence type="ECO:0000256" key="1">
    <source>
        <dbReference type="ARBA" id="ARBA00022679"/>
    </source>
</evidence>
<evidence type="ECO:0000256" key="2">
    <source>
        <dbReference type="ARBA" id="ARBA00023315"/>
    </source>
</evidence>
<protein>
    <submittedName>
        <fullName evidence="4">GNAT family acetyltransferase</fullName>
    </submittedName>
</protein>
<proteinExistence type="predicted"/>
<dbReference type="PANTHER" id="PTHR43877:SF1">
    <property type="entry name" value="ACETYLTRANSFERASE"/>
    <property type="match status" value="1"/>
</dbReference>
<dbReference type="NCBIfam" id="NF002959">
    <property type="entry name" value="PRK03624.1"/>
    <property type="match status" value="1"/>
</dbReference>
<accession>A0A2W2AJX9</accession>
<dbReference type="AlphaFoldDB" id="A0A2W2AJX9"/>
<dbReference type="PANTHER" id="PTHR43877">
    <property type="entry name" value="AMINOALKYLPHOSPHONATE N-ACETYLTRANSFERASE-RELATED-RELATED"/>
    <property type="match status" value="1"/>
</dbReference>
<dbReference type="SUPFAM" id="SSF55729">
    <property type="entry name" value="Acyl-CoA N-acyltransferases (Nat)"/>
    <property type="match status" value="1"/>
</dbReference>
<keyword evidence="5" id="KW-1185">Reference proteome</keyword>
<feature type="domain" description="N-acetyltransferase" evidence="3">
    <location>
        <begin position="2"/>
        <end position="136"/>
    </location>
</feature>
<keyword evidence="1 4" id="KW-0808">Transferase</keyword>
<dbReference type="Proteomes" id="UP000248795">
    <property type="component" value="Unassembled WGS sequence"/>
</dbReference>
<reference evidence="5" key="1">
    <citation type="submission" date="2018-06" db="EMBL/GenBank/DDBJ databases">
        <title>Aestuariibacter litoralis strain KCTC 52945T.</title>
        <authorList>
            <person name="Li X."/>
            <person name="Salam N."/>
            <person name="Li J.-L."/>
            <person name="Chen Y.-M."/>
            <person name="Yang Z.-W."/>
            <person name="Zhang L.-Y."/>
            <person name="Han M.-X."/>
            <person name="Xiao M."/>
            <person name="Li W.-J."/>
        </authorList>
    </citation>
    <scope>NUCLEOTIDE SEQUENCE [LARGE SCALE GENOMIC DNA]</scope>
    <source>
        <strain evidence="5">KCTC 52945</strain>
    </source>
</reference>
<dbReference type="PROSITE" id="PS51186">
    <property type="entry name" value="GNAT"/>
    <property type="match status" value="1"/>
</dbReference>